<evidence type="ECO:0000313" key="2">
    <source>
        <dbReference type="EMBL" id="MFD2732758.1"/>
    </source>
</evidence>
<organism evidence="2 3">
    <name type="scientific">Pedobacter alpinus</name>
    <dbReference type="NCBI Taxonomy" id="1590643"/>
    <lineage>
        <taxon>Bacteria</taxon>
        <taxon>Pseudomonadati</taxon>
        <taxon>Bacteroidota</taxon>
        <taxon>Sphingobacteriia</taxon>
        <taxon>Sphingobacteriales</taxon>
        <taxon>Sphingobacteriaceae</taxon>
        <taxon>Pedobacter</taxon>
    </lineage>
</organism>
<dbReference type="PROSITE" id="PS51257">
    <property type="entry name" value="PROKAR_LIPOPROTEIN"/>
    <property type="match status" value="1"/>
</dbReference>
<comment type="caution">
    <text evidence="2">The sequence shown here is derived from an EMBL/GenBank/DDBJ whole genome shotgun (WGS) entry which is preliminary data.</text>
</comment>
<dbReference type="Proteomes" id="UP001597546">
    <property type="component" value="Unassembled WGS sequence"/>
</dbReference>
<reference evidence="3" key="1">
    <citation type="journal article" date="2019" name="Int. J. Syst. Evol. Microbiol.">
        <title>The Global Catalogue of Microorganisms (GCM) 10K type strain sequencing project: providing services to taxonomists for standard genome sequencing and annotation.</title>
        <authorList>
            <consortium name="The Broad Institute Genomics Platform"/>
            <consortium name="The Broad Institute Genome Sequencing Center for Infectious Disease"/>
            <person name="Wu L."/>
            <person name="Ma J."/>
        </authorList>
    </citation>
    <scope>NUCLEOTIDE SEQUENCE [LARGE SCALE GENOMIC DNA]</scope>
    <source>
        <strain evidence="3">KCTC 42456</strain>
    </source>
</reference>
<dbReference type="Pfam" id="PF14344">
    <property type="entry name" value="DUF4397"/>
    <property type="match status" value="1"/>
</dbReference>
<sequence>MKNFKFNLSNWVKKSSVKALVFGFGVLTLSSCLKNDNDNVAPNYSALAIINASPGLQPFDFVIDNQIVNQGSFDFTERLPYVNIFSGNRRIGIYKDQTADSIKTGSILAQPGKYYSLYVVGQPANLEFLTITDSVAATTTGKAQIRFLNLSVNSPSLKLNYGVDSLLINNLAYKNHSNFVEIPGGKRYNFTVKSDDVNGKTAESNVLIESGRIYTVWASGLYNNTDSLKLGVKIQRNN</sequence>
<dbReference type="RefSeq" id="WP_379047050.1">
    <property type="nucleotide sequence ID" value="NZ_JBHSKW010000063.1"/>
</dbReference>
<feature type="domain" description="DUF4397" evidence="1">
    <location>
        <begin position="46"/>
        <end position="158"/>
    </location>
</feature>
<name>A0ABW5TVC5_9SPHI</name>
<evidence type="ECO:0000313" key="3">
    <source>
        <dbReference type="Proteomes" id="UP001597546"/>
    </source>
</evidence>
<keyword evidence="3" id="KW-1185">Reference proteome</keyword>
<dbReference type="EMBL" id="JBHULV010000047">
    <property type="protein sequence ID" value="MFD2732758.1"/>
    <property type="molecule type" value="Genomic_DNA"/>
</dbReference>
<accession>A0ABW5TVC5</accession>
<proteinExistence type="predicted"/>
<gene>
    <name evidence="2" type="ORF">ACFSSE_13700</name>
</gene>
<protein>
    <submittedName>
        <fullName evidence="2">DUF4397 domain-containing protein</fullName>
    </submittedName>
</protein>
<evidence type="ECO:0000259" key="1">
    <source>
        <dbReference type="Pfam" id="PF14344"/>
    </source>
</evidence>
<dbReference type="InterPro" id="IPR025510">
    <property type="entry name" value="DUF4397"/>
</dbReference>